<feature type="transmembrane region" description="Helical" evidence="11">
    <location>
        <begin position="438"/>
        <end position="456"/>
    </location>
</feature>
<dbReference type="GO" id="GO:0046872">
    <property type="term" value="F:metal ion binding"/>
    <property type="evidence" value="ECO:0007669"/>
    <property type="project" value="UniProtKB-KW"/>
</dbReference>
<accession>A0A2W4ZTC9</accession>
<proteinExistence type="inferred from homology"/>
<dbReference type="Proteomes" id="UP000249557">
    <property type="component" value="Unassembled WGS sequence"/>
</dbReference>
<evidence type="ECO:0000256" key="7">
    <source>
        <dbReference type="ARBA" id="ARBA00022833"/>
    </source>
</evidence>
<evidence type="ECO:0000256" key="9">
    <source>
        <dbReference type="ARBA" id="ARBA00023049"/>
    </source>
</evidence>
<dbReference type="SMART" id="SM00228">
    <property type="entry name" value="PDZ"/>
    <property type="match status" value="1"/>
</dbReference>
<evidence type="ECO:0000256" key="11">
    <source>
        <dbReference type="RuleBase" id="RU362031"/>
    </source>
</evidence>
<keyword evidence="10 11" id="KW-0472">Membrane</keyword>
<keyword evidence="9 11" id="KW-0482">Metalloprotease</keyword>
<dbReference type="EC" id="3.4.24.-" evidence="11"/>
<dbReference type="InterPro" id="IPR004387">
    <property type="entry name" value="Pept_M50_Zn"/>
</dbReference>
<dbReference type="CDD" id="cd23081">
    <property type="entry name" value="cpPDZ_EcRseP-like"/>
    <property type="match status" value="1"/>
</dbReference>
<dbReference type="InterPro" id="IPR036034">
    <property type="entry name" value="PDZ_sf"/>
</dbReference>
<dbReference type="InterPro" id="IPR041489">
    <property type="entry name" value="PDZ_6"/>
</dbReference>
<evidence type="ECO:0000256" key="6">
    <source>
        <dbReference type="ARBA" id="ARBA00022801"/>
    </source>
</evidence>
<dbReference type="Pfam" id="PF17820">
    <property type="entry name" value="PDZ_6"/>
    <property type="match status" value="1"/>
</dbReference>
<sequence>MMNSIFDIFNLVLSNVWIYGGTFLLVLSILVFVHEWGHYIVARMCGVKVETFSIGFGKELFGFRDKNGTRWKFSLIPLGGYVKMFGDTDPASAGHKETVGEGLLARPLNEEERKVAFFAKPVWQRAAIVFAGPAINFIFAIILMAGLFATYGQPVTPPTASAIIKGSAADQAGFQPHDRILSIDGSSVYRFEDIRQKVAIALDTPMSFTVERDGKEVQIEATPVRETMSDRFGFEHSRGVLGLIGAVNGFGLDQITAINGKQIENAEQVPPILRGNLDKNMEVTFKPVSEEEKPSVLIVHPYANLNNTLGNADDEQGNLLVISEKIGDDIVKHGPLSAVGRAVIETKEVTVGTLKALGQIITGTRSAKELGGLIRIGAMAGDMAQAGLIAIITFTALLSINLGLINLFPIPVLDGGHLVFYAIEAVKGSPIPEKGQEYAFRVGFTLLIGLMVFANLSDILQLIL</sequence>
<comment type="cofactor">
    <cofactor evidence="1 11">
        <name>Zn(2+)</name>
        <dbReference type="ChEBI" id="CHEBI:29105"/>
    </cofactor>
</comment>
<dbReference type="NCBIfam" id="TIGR00054">
    <property type="entry name" value="RIP metalloprotease RseP"/>
    <property type="match status" value="1"/>
</dbReference>
<feature type="domain" description="PDZ" evidence="12">
    <location>
        <begin position="145"/>
        <end position="214"/>
    </location>
</feature>
<comment type="similarity">
    <text evidence="3 11">Belongs to the peptidase M50B family.</text>
</comment>
<keyword evidence="6 11" id="KW-0378">Hydrolase</keyword>
<feature type="transmembrane region" description="Helical" evidence="11">
    <location>
        <begin position="12"/>
        <end position="33"/>
    </location>
</feature>
<keyword evidence="11" id="KW-0479">Metal-binding</keyword>
<evidence type="ECO:0000313" key="13">
    <source>
        <dbReference type="EMBL" id="PZO83469.1"/>
    </source>
</evidence>
<evidence type="ECO:0000313" key="14">
    <source>
        <dbReference type="Proteomes" id="UP000249557"/>
    </source>
</evidence>
<evidence type="ECO:0000256" key="4">
    <source>
        <dbReference type="ARBA" id="ARBA00022670"/>
    </source>
</evidence>
<keyword evidence="7 11" id="KW-0862">Zinc</keyword>
<dbReference type="AlphaFoldDB" id="A0A2W4ZTC9"/>
<keyword evidence="8 11" id="KW-1133">Transmembrane helix</keyword>
<dbReference type="Pfam" id="PF02163">
    <property type="entry name" value="Peptidase_M50"/>
    <property type="match status" value="1"/>
</dbReference>
<evidence type="ECO:0000256" key="2">
    <source>
        <dbReference type="ARBA" id="ARBA00004141"/>
    </source>
</evidence>
<keyword evidence="4 13" id="KW-0645">Protease</keyword>
<name>A0A2W4ZTC9_9BACT</name>
<protein>
    <recommendedName>
        <fullName evidence="11">Zinc metalloprotease</fullName>
        <ecNumber evidence="11">3.4.24.-</ecNumber>
    </recommendedName>
</protein>
<evidence type="ECO:0000256" key="10">
    <source>
        <dbReference type="ARBA" id="ARBA00023136"/>
    </source>
</evidence>
<feature type="transmembrane region" description="Helical" evidence="11">
    <location>
        <begin position="386"/>
        <end position="408"/>
    </location>
</feature>
<evidence type="ECO:0000256" key="1">
    <source>
        <dbReference type="ARBA" id="ARBA00001947"/>
    </source>
</evidence>
<reference evidence="13 14" key="1">
    <citation type="submission" date="2017-08" db="EMBL/GenBank/DDBJ databases">
        <title>Infants hospitalized years apart are colonized by the same room-sourced microbial strains.</title>
        <authorList>
            <person name="Brooks B."/>
            <person name="Olm M.R."/>
            <person name="Firek B.A."/>
            <person name="Baker R."/>
            <person name="Thomas B.C."/>
            <person name="Morowitz M.J."/>
            <person name="Banfield J.F."/>
        </authorList>
    </citation>
    <scope>NUCLEOTIDE SEQUENCE [LARGE SCALE GENOMIC DNA]</scope>
    <source>
        <strain evidence="13">S2_018_000_R2_104</strain>
    </source>
</reference>
<evidence type="ECO:0000256" key="5">
    <source>
        <dbReference type="ARBA" id="ARBA00022692"/>
    </source>
</evidence>
<evidence type="ECO:0000256" key="3">
    <source>
        <dbReference type="ARBA" id="ARBA00007931"/>
    </source>
</evidence>
<dbReference type="InterPro" id="IPR008915">
    <property type="entry name" value="Peptidase_M50"/>
</dbReference>
<dbReference type="Gene3D" id="2.30.42.10">
    <property type="match status" value="1"/>
</dbReference>
<gene>
    <name evidence="13" type="primary">rseP</name>
    <name evidence="13" type="ORF">DI626_09000</name>
</gene>
<feature type="transmembrane region" description="Helical" evidence="11">
    <location>
        <begin position="127"/>
        <end position="149"/>
    </location>
</feature>
<comment type="caution">
    <text evidence="13">The sequence shown here is derived from an EMBL/GenBank/DDBJ whole genome shotgun (WGS) entry which is preliminary data.</text>
</comment>
<evidence type="ECO:0000256" key="8">
    <source>
        <dbReference type="ARBA" id="ARBA00022989"/>
    </source>
</evidence>
<dbReference type="CDD" id="cd06163">
    <property type="entry name" value="S2P-M50_PDZ_RseP-like"/>
    <property type="match status" value="2"/>
</dbReference>
<keyword evidence="5 11" id="KW-0812">Transmembrane</keyword>
<dbReference type="EMBL" id="QFNK01000208">
    <property type="protein sequence ID" value="PZO83469.1"/>
    <property type="molecule type" value="Genomic_DNA"/>
</dbReference>
<dbReference type="PANTHER" id="PTHR42837:SF2">
    <property type="entry name" value="MEMBRANE METALLOPROTEASE ARASP2, CHLOROPLASTIC-RELATED"/>
    <property type="match status" value="1"/>
</dbReference>
<dbReference type="InterPro" id="IPR001478">
    <property type="entry name" value="PDZ"/>
</dbReference>
<dbReference type="PANTHER" id="PTHR42837">
    <property type="entry name" value="REGULATOR OF SIGMA-E PROTEASE RSEP"/>
    <property type="match status" value="1"/>
</dbReference>
<organism evidence="13 14">
    <name type="scientific">Micavibrio aeruginosavorus</name>
    <dbReference type="NCBI Taxonomy" id="349221"/>
    <lineage>
        <taxon>Bacteria</taxon>
        <taxon>Pseudomonadati</taxon>
        <taxon>Bdellovibrionota</taxon>
        <taxon>Bdellovibrionia</taxon>
        <taxon>Bdellovibrionales</taxon>
        <taxon>Pseudobdellovibrionaceae</taxon>
        <taxon>Micavibrio</taxon>
    </lineage>
</organism>
<evidence type="ECO:0000259" key="12">
    <source>
        <dbReference type="SMART" id="SM00228"/>
    </source>
</evidence>
<dbReference type="GO" id="GO:0006508">
    <property type="term" value="P:proteolysis"/>
    <property type="evidence" value="ECO:0007669"/>
    <property type="project" value="UniProtKB-KW"/>
</dbReference>
<dbReference type="GO" id="GO:0004222">
    <property type="term" value="F:metalloendopeptidase activity"/>
    <property type="evidence" value="ECO:0007669"/>
    <property type="project" value="InterPro"/>
</dbReference>
<dbReference type="SUPFAM" id="SSF50156">
    <property type="entry name" value="PDZ domain-like"/>
    <property type="match status" value="1"/>
</dbReference>
<dbReference type="GO" id="GO:0016020">
    <property type="term" value="C:membrane"/>
    <property type="evidence" value="ECO:0007669"/>
    <property type="project" value="UniProtKB-SubCell"/>
</dbReference>
<comment type="subcellular location">
    <subcellularLocation>
        <location evidence="2">Membrane</location>
        <topology evidence="2">Multi-pass membrane protein</topology>
    </subcellularLocation>
</comment>